<feature type="transmembrane region" description="Helical" evidence="7">
    <location>
        <begin position="310"/>
        <end position="330"/>
    </location>
</feature>
<dbReference type="GO" id="GO:0022857">
    <property type="term" value="F:transmembrane transporter activity"/>
    <property type="evidence" value="ECO:0007669"/>
    <property type="project" value="InterPro"/>
</dbReference>
<reference evidence="8 9" key="1">
    <citation type="submission" date="2018-11" db="EMBL/GenBank/DDBJ databases">
        <authorList>
            <person name="Li F."/>
        </authorList>
    </citation>
    <scope>NUCLEOTIDE SEQUENCE [LARGE SCALE GENOMIC DNA]</scope>
    <source>
        <strain evidence="8 9">Gsoil 818</strain>
    </source>
</reference>
<dbReference type="EMBL" id="RJSF01000036">
    <property type="protein sequence ID" value="RNM14909.1"/>
    <property type="molecule type" value="Genomic_DNA"/>
</dbReference>
<dbReference type="CDD" id="cd06173">
    <property type="entry name" value="MFS_MefA_like"/>
    <property type="match status" value="1"/>
</dbReference>
<dbReference type="RefSeq" id="WP_123222621.1">
    <property type="nucleotide sequence ID" value="NZ_RJSF01000036.1"/>
</dbReference>
<dbReference type="AlphaFoldDB" id="A0A3N0GR90"/>
<dbReference type="InterPro" id="IPR036259">
    <property type="entry name" value="MFS_trans_sf"/>
</dbReference>
<dbReference type="PANTHER" id="PTHR23513:SF9">
    <property type="entry name" value="ENTEROBACTIN EXPORTER ENTS"/>
    <property type="match status" value="1"/>
</dbReference>
<feature type="transmembrane region" description="Helical" evidence="7">
    <location>
        <begin position="32"/>
        <end position="50"/>
    </location>
</feature>
<dbReference type="Pfam" id="PF07690">
    <property type="entry name" value="MFS_1"/>
    <property type="match status" value="1"/>
</dbReference>
<feature type="transmembrane region" description="Helical" evidence="7">
    <location>
        <begin position="250"/>
        <end position="274"/>
    </location>
</feature>
<accession>A0A3N0GR90</accession>
<protein>
    <submittedName>
        <fullName evidence="8">MFS transporter</fullName>
    </submittedName>
</protein>
<dbReference type="PANTHER" id="PTHR23513">
    <property type="entry name" value="INTEGRAL MEMBRANE EFFLUX PROTEIN-RELATED"/>
    <property type="match status" value="1"/>
</dbReference>
<evidence type="ECO:0000256" key="1">
    <source>
        <dbReference type="ARBA" id="ARBA00004429"/>
    </source>
</evidence>
<dbReference type="Proteomes" id="UP000279994">
    <property type="component" value="Unassembled WGS sequence"/>
</dbReference>
<keyword evidence="9" id="KW-1185">Reference proteome</keyword>
<feature type="transmembrane region" description="Helical" evidence="7">
    <location>
        <begin position="166"/>
        <end position="186"/>
    </location>
</feature>
<feature type="transmembrane region" description="Helical" evidence="7">
    <location>
        <begin position="85"/>
        <end position="113"/>
    </location>
</feature>
<evidence type="ECO:0000256" key="2">
    <source>
        <dbReference type="ARBA" id="ARBA00022448"/>
    </source>
</evidence>
<dbReference type="GO" id="GO:0005886">
    <property type="term" value="C:plasma membrane"/>
    <property type="evidence" value="ECO:0007669"/>
    <property type="project" value="UniProtKB-SubCell"/>
</dbReference>
<evidence type="ECO:0000256" key="3">
    <source>
        <dbReference type="ARBA" id="ARBA00022475"/>
    </source>
</evidence>
<proteinExistence type="predicted"/>
<evidence type="ECO:0000256" key="6">
    <source>
        <dbReference type="ARBA" id="ARBA00023136"/>
    </source>
</evidence>
<sequence>MNGFRDLRHNHDFTVLWVGQTVSELGSRMSMFVFPLLAYAITGSTLWAAATEGLHMLGLVATLLPAGVFADHTDRRRLMRLASATGFVLYASLVLAALTIGISIGHLVVVALLTGAGAGLFMPAEASAVRSVVPDEQLSAALSQNQARQHVASLTGGPLGGALFSLVRWLPFVVDALSYAVSWVLLGRIRTDLSAATDEPRPRLGESLGEGFRFIAARPLFRVLMVFSAALNLLINALLFAAILRLVQAGFAPVQIGLVETVSGAFGLLGAIVAPRVIDRMRTGSLAITNAWSWVPLAVPMVFWNNPVVVAASLSAGLFLNPAANAGMGAYRMALTPAALQGRVQSTMQFVSMSVMPLFPVLAGASLTLLGGRGAVVALGALVALTALIPTLSRSVREVPRPVVWQAELAARSSAEAAVPTTV</sequence>
<organism evidence="8 9">
    <name type="scientific">Nocardioides pocheonensis</name>
    <dbReference type="NCBI Taxonomy" id="661485"/>
    <lineage>
        <taxon>Bacteria</taxon>
        <taxon>Bacillati</taxon>
        <taxon>Actinomycetota</taxon>
        <taxon>Actinomycetes</taxon>
        <taxon>Propionibacteriales</taxon>
        <taxon>Nocardioidaceae</taxon>
        <taxon>Nocardioides</taxon>
    </lineage>
</organism>
<evidence type="ECO:0000313" key="9">
    <source>
        <dbReference type="Proteomes" id="UP000279994"/>
    </source>
</evidence>
<dbReference type="OrthoDB" id="9815525at2"/>
<keyword evidence="2" id="KW-0813">Transport</keyword>
<dbReference type="InterPro" id="IPR011701">
    <property type="entry name" value="MFS"/>
</dbReference>
<evidence type="ECO:0000256" key="7">
    <source>
        <dbReference type="SAM" id="Phobius"/>
    </source>
</evidence>
<feature type="transmembrane region" description="Helical" evidence="7">
    <location>
        <begin position="56"/>
        <end position="73"/>
    </location>
</feature>
<evidence type="ECO:0000313" key="8">
    <source>
        <dbReference type="EMBL" id="RNM14909.1"/>
    </source>
</evidence>
<comment type="subcellular location">
    <subcellularLocation>
        <location evidence="1">Cell inner membrane</location>
        <topology evidence="1">Multi-pass membrane protein</topology>
    </subcellularLocation>
</comment>
<feature type="transmembrane region" description="Helical" evidence="7">
    <location>
        <begin position="375"/>
        <end position="392"/>
    </location>
</feature>
<keyword evidence="3" id="KW-1003">Cell membrane</keyword>
<evidence type="ECO:0000256" key="5">
    <source>
        <dbReference type="ARBA" id="ARBA00022989"/>
    </source>
</evidence>
<gene>
    <name evidence="8" type="ORF">EFL26_09285</name>
</gene>
<feature type="transmembrane region" description="Helical" evidence="7">
    <location>
        <begin position="350"/>
        <end position="369"/>
    </location>
</feature>
<name>A0A3N0GR90_9ACTN</name>
<keyword evidence="4 7" id="KW-0812">Transmembrane</keyword>
<dbReference type="SUPFAM" id="SSF103473">
    <property type="entry name" value="MFS general substrate transporter"/>
    <property type="match status" value="1"/>
</dbReference>
<dbReference type="Gene3D" id="1.20.1250.20">
    <property type="entry name" value="MFS general substrate transporter like domains"/>
    <property type="match status" value="1"/>
</dbReference>
<feature type="transmembrane region" description="Helical" evidence="7">
    <location>
        <begin position="286"/>
        <end position="304"/>
    </location>
</feature>
<feature type="transmembrane region" description="Helical" evidence="7">
    <location>
        <begin position="223"/>
        <end position="244"/>
    </location>
</feature>
<evidence type="ECO:0000256" key="4">
    <source>
        <dbReference type="ARBA" id="ARBA00022692"/>
    </source>
</evidence>
<keyword evidence="5 7" id="KW-1133">Transmembrane helix</keyword>
<keyword evidence="6 7" id="KW-0472">Membrane</keyword>
<comment type="caution">
    <text evidence="8">The sequence shown here is derived from an EMBL/GenBank/DDBJ whole genome shotgun (WGS) entry which is preliminary data.</text>
</comment>